<dbReference type="Proteomes" id="UP000246171">
    <property type="component" value="Unassembled WGS sequence"/>
</dbReference>
<dbReference type="PANTHER" id="PTHR23502">
    <property type="entry name" value="MAJOR FACILITATOR SUPERFAMILY"/>
    <property type="match status" value="1"/>
</dbReference>
<keyword evidence="3 5" id="KW-1133">Transmembrane helix</keyword>
<feature type="transmembrane region" description="Helical" evidence="5">
    <location>
        <begin position="387"/>
        <end position="410"/>
    </location>
</feature>
<dbReference type="RefSeq" id="XP_025381979.1">
    <property type="nucleotide sequence ID" value="XM_025533688.1"/>
</dbReference>
<evidence type="ECO:0000256" key="2">
    <source>
        <dbReference type="ARBA" id="ARBA00022692"/>
    </source>
</evidence>
<comment type="caution">
    <text evidence="6">The sequence shown here is derived from an EMBL/GenBank/DDBJ whole genome shotgun (WGS) entry which is preliminary data.</text>
</comment>
<evidence type="ECO:0000256" key="1">
    <source>
        <dbReference type="ARBA" id="ARBA00004141"/>
    </source>
</evidence>
<feature type="transmembrane region" description="Helical" evidence="5">
    <location>
        <begin position="88"/>
        <end position="106"/>
    </location>
</feature>
<keyword evidence="2 5" id="KW-0812">Transmembrane</keyword>
<dbReference type="GeneID" id="37055650"/>
<evidence type="ECO:0000313" key="6">
    <source>
        <dbReference type="EMBL" id="PWY61961.1"/>
    </source>
</evidence>
<dbReference type="Gene3D" id="1.20.1250.20">
    <property type="entry name" value="MFS general substrate transporter like domains"/>
    <property type="match status" value="1"/>
</dbReference>
<dbReference type="GO" id="GO:0000297">
    <property type="term" value="F:spermine transmembrane transporter activity"/>
    <property type="evidence" value="ECO:0007669"/>
    <property type="project" value="TreeGrafter"/>
</dbReference>
<dbReference type="EMBL" id="MSFU01000051">
    <property type="protein sequence ID" value="PWY61961.1"/>
    <property type="molecule type" value="Genomic_DNA"/>
</dbReference>
<accession>A0A317UJU7</accession>
<gene>
    <name evidence="6" type="ORF">BO83DRAFT_404222</name>
</gene>
<evidence type="ECO:0000256" key="3">
    <source>
        <dbReference type="ARBA" id="ARBA00022989"/>
    </source>
</evidence>
<dbReference type="GO" id="GO:0015606">
    <property type="term" value="F:spermidine transmembrane transporter activity"/>
    <property type="evidence" value="ECO:0007669"/>
    <property type="project" value="TreeGrafter"/>
</dbReference>
<feature type="transmembrane region" description="Helical" evidence="5">
    <location>
        <begin position="351"/>
        <end position="381"/>
    </location>
</feature>
<dbReference type="InterPro" id="IPR036259">
    <property type="entry name" value="MFS_trans_sf"/>
</dbReference>
<name>A0A317UJU7_ASPEC</name>
<comment type="subcellular location">
    <subcellularLocation>
        <location evidence="1">Membrane</location>
        <topology evidence="1">Multi-pass membrane protein</topology>
    </subcellularLocation>
</comment>
<keyword evidence="7" id="KW-1185">Reference proteome</keyword>
<sequence length="424" mass="47364">MDWNGPNDPDNPRNFSLARRFMGIVSITLLAFVSAFAGAIYAPTQTAVMEVMNCSSEITILPLILYNLGLAFGPHFGTSLSKTYSRKAVYLTTTSVLILFMIGGAVSNTISGLTLCRFFAAVFGLSNISNASAIILDYMHDSKRGTVLAIYYTLPTVTATLAPLVPVILIVAFFSPLIFTRETYKAVILRCRATQQGMADHLFIILFQRPIHILLTEPIVIFISLYNGFLFSLLYAFVISVPWVFEKYYGFNLTTQTLTYLNMTVGDMVACISYALIDRYFFLPRLHSWKQAHEPSLKIPLESHLVSALGGSLLLPPSLLILIFIVLQGLSMFSCLLVYSGTNLYMMDTYGLFYGASASGAMMFSRYILSCAFLMFILQIFEELGVGWATTVLATLTLFIALIPWIFWIYESQIRKVSKYKTTL</sequence>
<feature type="transmembrane region" description="Helical" evidence="5">
    <location>
        <begin position="58"/>
        <end position="76"/>
    </location>
</feature>
<dbReference type="VEuPathDB" id="FungiDB:BO83DRAFT_404222"/>
<feature type="transmembrane region" description="Helical" evidence="5">
    <location>
        <begin position="219"/>
        <end position="245"/>
    </location>
</feature>
<proteinExistence type="predicted"/>
<dbReference type="OrthoDB" id="3936150at2759"/>
<evidence type="ECO:0000313" key="7">
    <source>
        <dbReference type="Proteomes" id="UP000246171"/>
    </source>
</evidence>
<feature type="transmembrane region" description="Helical" evidence="5">
    <location>
        <begin position="257"/>
        <end position="277"/>
    </location>
</feature>
<keyword evidence="4 5" id="KW-0472">Membrane</keyword>
<feature type="transmembrane region" description="Helical" evidence="5">
    <location>
        <begin position="118"/>
        <end position="136"/>
    </location>
</feature>
<dbReference type="Pfam" id="PF07690">
    <property type="entry name" value="MFS_1"/>
    <property type="match status" value="1"/>
</dbReference>
<dbReference type="GO" id="GO:0005886">
    <property type="term" value="C:plasma membrane"/>
    <property type="evidence" value="ECO:0007669"/>
    <property type="project" value="TreeGrafter"/>
</dbReference>
<evidence type="ECO:0000256" key="4">
    <source>
        <dbReference type="ARBA" id="ARBA00023136"/>
    </source>
</evidence>
<dbReference type="AlphaFoldDB" id="A0A317UJU7"/>
<dbReference type="SUPFAM" id="SSF103473">
    <property type="entry name" value="MFS general substrate transporter"/>
    <property type="match status" value="1"/>
</dbReference>
<feature type="transmembrane region" description="Helical" evidence="5">
    <location>
        <begin position="319"/>
        <end position="339"/>
    </location>
</feature>
<feature type="transmembrane region" description="Helical" evidence="5">
    <location>
        <begin position="21"/>
        <end position="42"/>
    </location>
</feature>
<reference evidence="6" key="1">
    <citation type="submission" date="2016-12" db="EMBL/GenBank/DDBJ databases">
        <title>The genomes of Aspergillus section Nigri reveals drivers in fungal speciation.</title>
        <authorList>
            <consortium name="DOE Joint Genome Institute"/>
            <person name="Vesth T.C."/>
            <person name="Nybo J."/>
            <person name="Theobald S."/>
            <person name="Brandl J."/>
            <person name="Frisvad J.C."/>
            <person name="Nielsen K.F."/>
            <person name="Lyhne E.K."/>
            <person name="Kogle M.E."/>
            <person name="Kuo A."/>
            <person name="Riley R."/>
            <person name="Clum A."/>
            <person name="Nolan M."/>
            <person name="Lipzen A."/>
            <person name="Salamov A."/>
            <person name="Henrissat B."/>
            <person name="Wiebenga A."/>
            <person name="De vries R.P."/>
            <person name="Grigoriev I.V."/>
            <person name="Mortensen U.H."/>
            <person name="Andersen M.R."/>
            <person name="Baker S.E."/>
        </authorList>
    </citation>
    <scope>NUCLEOTIDE SEQUENCE</scope>
    <source>
        <strain evidence="6">CBS 122712</strain>
    </source>
</reference>
<feature type="transmembrane region" description="Helical" evidence="5">
    <location>
        <begin position="148"/>
        <end position="174"/>
    </location>
</feature>
<organism evidence="6 7">
    <name type="scientific">Aspergillus eucalypticola (strain CBS 122712 / IBT 29274)</name>
    <dbReference type="NCBI Taxonomy" id="1448314"/>
    <lineage>
        <taxon>Eukaryota</taxon>
        <taxon>Fungi</taxon>
        <taxon>Dikarya</taxon>
        <taxon>Ascomycota</taxon>
        <taxon>Pezizomycotina</taxon>
        <taxon>Eurotiomycetes</taxon>
        <taxon>Eurotiomycetidae</taxon>
        <taxon>Eurotiales</taxon>
        <taxon>Aspergillaceae</taxon>
        <taxon>Aspergillus</taxon>
        <taxon>Aspergillus subgen. Circumdati</taxon>
    </lineage>
</organism>
<evidence type="ECO:0000256" key="5">
    <source>
        <dbReference type="SAM" id="Phobius"/>
    </source>
</evidence>
<protein>
    <submittedName>
        <fullName evidence="6">Bicyclomycin resistance protein</fullName>
    </submittedName>
</protein>
<dbReference type="PANTHER" id="PTHR23502:SF38">
    <property type="entry name" value="POLYAMINE TRANSPORTER 4"/>
    <property type="match status" value="1"/>
</dbReference>
<dbReference type="InterPro" id="IPR011701">
    <property type="entry name" value="MFS"/>
</dbReference>